<dbReference type="CDD" id="cd07381">
    <property type="entry name" value="MPP_CapA"/>
    <property type="match status" value="1"/>
</dbReference>
<dbReference type="STRING" id="1321606.SAMD00020551_1248"/>
<proteinExistence type="inferred from homology"/>
<dbReference type="InterPro" id="IPR029052">
    <property type="entry name" value="Metallo-depent_PP-like"/>
</dbReference>
<gene>
    <name evidence="4" type="ORF">SAMD00020551_1248</name>
</gene>
<evidence type="ECO:0000313" key="5">
    <source>
        <dbReference type="Proteomes" id="UP000031014"/>
    </source>
</evidence>
<comment type="similarity">
    <text evidence="1">Belongs to the CapA family.</text>
</comment>
<dbReference type="SUPFAM" id="SSF56300">
    <property type="entry name" value="Metallo-dependent phosphatases"/>
    <property type="match status" value="1"/>
</dbReference>
<evidence type="ECO:0000259" key="3">
    <source>
        <dbReference type="SMART" id="SM00854"/>
    </source>
</evidence>
<dbReference type="AlphaFoldDB" id="A0A0A8WZF3"/>
<dbReference type="Pfam" id="PF09587">
    <property type="entry name" value="PGA_cap"/>
    <property type="match status" value="1"/>
</dbReference>
<protein>
    <submittedName>
        <fullName evidence="4">Capsule biosynthesis protein capA</fullName>
    </submittedName>
</protein>
<name>A0A0A8WZF3_MESS1</name>
<dbReference type="Gene3D" id="3.60.21.10">
    <property type="match status" value="1"/>
</dbReference>
<organism evidence="4 5">
    <name type="scientific">Mesobacillus selenatarsenatis (strain DSM 18680 / JCM 14380 / FERM P-15431 / SF-1)</name>
    <dbReference type="NCBI Taxonomy" id="1321606"/>
    <lineage>
        <taxon>Bacteria</taxon>
        <taxon>Bacillati</taxon>
        <taxon>Bacillota</taxon>
        <taxon>Bacilli</taxon>
        <taxon>Bacillales</taxon>
        <taxon>Bacillaceae</taxon>
        <taxon>Mesobacillus</taxon>
    </lineage>
</organism>
<dbReference type="PANTHER" id="PTHR33393">
    <property type="entry name" value="POLYGLUTAMINE SYNTHESIS ACCESSORY PROTEIN RV0574C-RELATED"/>
    <property type="match status" value="1"/>
</dbReference>
<dbReference type="EMBL" id="BASE01000025">
    <property type="protein sequence ID" value="GAM13110.1"/>
    <property type="molecule type" value="Genomic_DNA"/>
</dbReference>
<keyword evidence="2" id="KW-0732">Signal</keyword>
<feature type="domain" description="Capsule synthesis protein CapA" evidence="3">
    <location>
        <begin position="64"/>
        <end position="309"/>
    </location>
</feature>
<evidence type="ECO:0000256" key="2">
    <source>
        <dbReference type="SAM" id="SignalP"/>
    </source>
</evidence>
<evidence type="ECO:0000313" key="4">
    <source>
        <dbReference type="EMBL" id="GAM13110.1"/>
    </source>
</evidence>
<evidence type="ECO:0000256" key="1">
    <source>
        <dbReference type="ARBA" id="ARBA00005662"/>
    </source>
</evidence>
<comment type="caution">
    <text evidence="4">The sequence shown here is derived from an EMBL/GenBank/DDBJ whole genome shotgun (WGS) entry which is preliminary data.</text>
</comment>
<dbReference type="PANTHER" id="PTHR33393:SF12">
    <property type="entry name" value="CAPSULE BIOSYNTHESIS PROTEIN CAPA"/>
    <property type="match status" value="1"/>
</dbReference>
<dbReference type="InterPro" id="IPR019079">
    <property type="entry name" value="Capsule_synth_CapA"/>
</dbReference>
<reference evidence="4 5" key="1">
    <citation type="submission" date="2013-06" db="EMBL/GenBank/DDBJ databases">
        <title>Whole genome shotgun sequence of Bacillus selenatarsenatis SF-1.</title>
        <authorList>
            <person name="Kuroda M."/>
            <person name="Sei K."/>
            <person name="Yamashita M."/>
            <person name="Ike M."/>
        </authorList>
    </citation>
    <scope>NUCLEOTIDE SEQUENCE [LARGE SCALE GENOMIC DNA]</scope>
    <source>
        <strain evidence="4 5">SF-1</strain>
    </source>
</reference>
<accession>A0A0A8WZF3</accession>
<sequence length="388" mass="43107">MRKKKKKPFGLALFAGLGVLASVLTFQMYHEAEAKAPSIKMKSQKSHLERSYDVSGKSFVETVKLGAIGDILIHDTVYEDAFVNPGYDFKPMLSNVKEYLIEPDLLLANQETLLGGVEIGLSSYPMFNSPVEVGEAFIDAGVDIVSNANNHSLDKSEKGVMASIKNMEAAGLPYVGSYKDDADKQKLRILNKNGINVSYLSYTYGTNGIPVPIGKDHLVNLIDREAMKAEIHRAKAESDVVVMSIHWGNEYQRFPTTEQKDLAQFLVDEGVDIIFGHHPHVLQPMDWLTATDGRKALVVYSLGNFLSGQMWDYKDIGGLATVEITKTITPEGNEIVLNNPEFIPTFVSSSRQRNYQVVPLQEAGKFGLAGAENKYNEIMHHMTQFIKE</sequence>
<dbReference type="Proteomes" id="UP000031014">
    <property type="component" value="Unassembled WGS sequence"/>
</dbReference>
<dbReference type="OrthoDB" id="9810906at2"/>
<dbReference type="SMART" id="SM00854">
    <property type="entry name" value="PGA_cap"/>
    <property type="match status" value="1"/>
</dbReference>
<dbReference type="InterPro" id="IPR052169">
    <property type="entry name" value="CW_Biosynth-Accessory"/>
</dbReference>
<dbReference type="RefSeq" id="WP_041964985.1">
    <property type="nucleotide sequence ID" value="NZ_BASE01000025.1"/>
</dbReference>
<feature type="signal peptide" evidence="2">
    <location>
        <begin position="1"/>
        <end position="21"/>
    </location>
</feature>
<feature type="chain" id="PRO_5039550937" evidence="2">
    <location>
        <begin position="22"/>
        <end position="388"/>
    </location>
</feature>
<keyword evidence="5" id="KW-1185">Reference proteome</keyword>